<evidence type="ECO:0000313" key="7">
    <source>
        <dbReference type="Proteomes" id="UP001458880"/>
    </source>
</evidence>
<keyword evidence="7" id="KW-1185">Reference proteome</keyword>
<sequence>MGIMSSRAQHFQSKSNSNLTSSLSKEAAFCNLLRSPETIKWLFERPNEYMHKIFENDSWKDTLRSAIDESETKVIKHRILYNFIKELRDFRPPQAMEWTAFHHYMYYVYRNFLSSKPCPNNEALPNVLVKKMYELVVSLSFEDRTQFYVRIITLLREYVMTARDNYDNLNINGDAVTYLKCLLSYYSAFCSAANKIATVLSEFDQFMNERFNINWYCLHQRMFFQYFFMVATVQSKVSIFNQLIEANLAANRDLIVGYKNFIDDMTVLDRHWELQRRRISSNSEKIAREESQASQKNWKMFEEITKIMKTNFWIIRSSEHWKLNRESRELEGHFLAVVEDTWHVADRLIAPEGNCICEDCMTAEFRQGIFSNPVRSRTRSITPNDRLVMCYICRDVLALDLLGEHIAGEHADLNIPRADLTKSYKWQSSNPSAKKGAAPVKRPSMKLCKVLSETMAKTKDAQLFKVNDSTFKIKCDSDGHGGGSAAKQAQLSKRTLECPIRGSNAESSKKFAPEMPDGFSAVNVNVGANLNVNGRIKNDKEPIMKIASEPPVFASNNFSDEMESCRAAFQEFVRNRKDDAVPNRRTDERKDASGKMQNSLEFTSSKFSSAGNNGRSGTENGCAGHVCGHNCRKEEQPTCDHQKETKKCDCAYCEVFGSNVAAHSHKSSETRDRLRSRLNQRKEKINENTKSAPADVPGPNPWNARTDPINIPNKAAHRNANPANGSESQTNLCNCSHNKTSCQNCVPINIKVLGNPSVDKSSSSSLASGSIPENPKSVDKAKSAAASASRSPNDLPDLSDIDGLLDFIQGNKPIDKIAMAQKKAAKKARQKLKKEQERSKKEAEEEAKRLEEERLKEEKRRREEALRAQALALARQVSQSKNKNRKSKRPKSPALPQTSGDPKSKAKNSKSKQSLTRVFEANDPDSELMEETIPAMVTIKRVVENNNSPPTVTITLKGSTPDQDKLLYTLVNGHASDYAAVAKDTNIGAGTVSTTSKNNKCQEQNRKTYDINLDNGSTNHNNNHGSGSKKKKKTKNCNTVTTKELKVTLAVDKSFHKGKCAMETKETRKEKSTDNCTKPPNPVVLRGKHPSKRNDDRNDGKSPANSAKDLEIDIPSLKLPPGKNDDRNDGKSPANSAKDLEIDIPSLKLPPGITITKVNGPIKCKPTPASPTANTGPQYPTVPPVSKSGVIVVDTEKLIQKSISANVNKKTKKKKNKKQQQQQQQQVTKEPPHDSVNTVATTNKGDSKPPTMVTLKNPIFHTLQTQLVEKRDIPAMPFNEQASITKGENGMVTIRRPRCLQLPIEKEPSMNDFLGELRPTVAPNTTVIPDTESKERIEADSTVSAGPKSGLSAHDILWGLPGIEITKVNKNATGSDAESKKSCQAADVSIIPTGGGTSNPGEKFNLDRDDWPFESVFAPKDILEDDLDADERELEAFKRFCQQSIPPKHKEKVAHLNVKDIVLKKKNDIAYS</sequence>
<dbReference type="PANTHER" id="PTHR15109">
    <property type="entry name" value="AGAP004327-PA"/>
    <property type="match status" value="1"/>
</dbReference>
<feature type="compositionally biased region" description="Basic residues" evidence="4">
    <location>
        <begin position="882"/>
        <end position="891"/>
    </location>
</feature>
<dbReference type="Proteomes" id="UP001458880">
    <property type="component" value="Unassembled WGS sequence"/>
</dbReference>
<organism evidence="6 7">
    <name type="scientific">Popillia japonica</name>
    <name type="common">Japanese beetle</name>
    <dbReference type="NCBI Taxonomy" id="7064"/>
    <lineage>
        <taxon>Eukaryota</taxon>
        <taxon>Metazoa</taxon>
        <taxon>Ecdysozoa</taxon>
        <taxon>Arthropoda</taxon>
        <taxon>Hexapoda</taxon>
        <taxon>Insecta</taxon>
        <taxon>Pterygota</taxon>
        <taxon>Neoptera</taxon>
        <taxon>Endopterygota</taxon>
        <taxon>Coleoptera</taxon>
        <taxon>Polyphaga</taxon>
        <taxon>Scarabaeiformia</taxon>
        <taxon>Scarabaeidae</taxon>
        <taxon>Rutelinae</taxon>
        <taxon>Popillia</taxon>
    </lineage>
</organism>
<feature type="region of interest" description="Disordered" evidence="4">
    <location>
        <begin position="828"/>
        <end position="929"/>
    </location>
</feature>
<evidence type="ECO:0000313" key="6">
    <source>
        <dbReference type="EMBL" id="KAK9758807.1"/>
    </source>
</evidence>
<evidence type="ECO:0000256" key="4">
    <source>
        <dbReference type="SAM" id="MobiDB-lite"/>
    </source>
</evidence>
<evidence type="ECO:0000256" key="2">
    <source>
        <dbReference type="ARBA" id="ARBA00022553"/>
    </source>
</evidence>
<evidence type="ECO:0000259" key="5">
    <source>
        <dbReference type="Pfam" id="PF15914"/>
    </source>
</evidence>
<feature type="region of interest" description="Disordered" evidence="4">
    <location>
        <begin position="1204"/>
        <end position="1254"/>
    </location>
</feature>
<reference evidence="6 7" key="1">
    <citation type="journal article" date="2024" name="BMC Genomics">
        <title>De novo assembly and annotation of Popillia japonica's genome with initial clues to its potential as an invasive pest.</title>
        <authorList>
            <person name="Cucini C."/>
            <person name="Boschi S."/>
            <person name="Funari R."/>
            <person name="Cardaioli E."/>
            <person name="Iannotti N."/>
            <person name="Marturano G."/>
            <person name="Paoli F."/>
            <person name="Bruttini M."/>
            <person name="Carapelli A."/>
            <person name="Frati F."/>
            <person name="Nardi F."/>
        </authorList>
    </citation>
    <scope>NUCLEOTIDE SEQUENCE [LARGE SCALE GENOMIC DNA]</scope>
    <source>
        <strain evidence="6">DMR45628</strain>
    </source>
</reference>
<feature type="region of interest" description="Disordered" evidence="4">
    <location>
        <begin position="577"/>
        <end position="615"/>
    </location>
</feature>
<dbReference type="PANTHER" id="PTHR15109:SF4">
    <property type="entry name" value="FAM193 C-TERMINAL DOMAIN-CONTAINING PROTEIN"/>
    <property type="match status" value="1"/>
</dbReference>
<feature type="compositionally biased region" description="Polar residues" evidence="4">
    <location>
        <begin position="1235"/>
        <end position="1244"/>
    </location>
</feature>
<comment type="similarity">
    <text evidence="1">Belongs to the FAM193 family.</text>
</comment>
<feature type="region of interest" description="Disordered" evidence="4">
    <location>
        <begin position="757"/>
        <end position="798"/>
    </location>
</feature>
<feature type="compositionally biased region" description="Polar residues" evidence="4">
    <location>
        <begin position="595"/>
        <end position="615"/>
    </location>
</feature>
<protein>
    <submittedName>
        <fullName evidence="6">FAM193 family C-terminal</fullName>
    </submittedName>
</protein>
<feature type="region of interest" description="Disordered" evidence="4">
    <location>
        <begin position="1064"/>
        <end position="1143"/>
    </location>
</feature>
<dbReference type="Pfam" id="PF15914">
    <property type="entry name" value="FAM193_C"/>
    <property type="match status" value="1"/>
</dbReference>
<dbReference type="InterPro" id="IPR029717">
    <property type="entry name" value="FAM193"/>
</dbReference>
<keyword evidence="3" id="KW-0175">Coiled coil</keyword>
<evidence type="ECO:0000256" key="3">
    <source>
        <dbReference type="ARBA" id="ARBA00023054"/>
    </source>
</evidence>
<accession>A0AAW1NJP6</accession>
<feature type="compositionally biased region" description="Low complexity" evidence="4">
    <location>
        <begin position="867"/>
        <end position="876"/>
    </location>
</feature>
<feature type="compositionally biased region" description="Low complexity" evidence="4">
    <location>
        <begin position="1219"/>
        <end position="1229"/>
    </location>
</feature>
<proteinExistence type="inferred from homology"/>
<keyword evidence="2" id="KW-0597">Phosphoprotein</keyword>
<gene>
    <name evidence="6" type="ORF">QE152_g517</name>
</gene>
<evidence type="ECO:0000256" key="1">
    <source>
        <dbReference type="ARBA" id="ARBA00009689"/>
    </source>
</evidence>
<feature type="compositionally biased region" description="Low complexity" evidence="4">
    <location>
        <begin position="1015"/>
        <end position="1026"/>
    </location>
</feature>
<feature type="compositionally biased region" description="Basic and acidic residues" evidence="4">
    <location>
        <begin position="577"/>
        <end position="593"/>
    </location>
</feature>
<dbReference type="InterPro" id="IPR031802">
    <property type="entry name" value="FAM193_C"/>
</dbReference>
<comment type="caution">
    <text evidence="6">The sequence shown here is derived from an EMBL/GenBank/DDBJ whole genome shotgun (WGS) entry which is preliminary data.</text>
</comment>
<feature type="region of interest" description="Disordered" evidence="4">
    <location>
        <begin position="1011"/>
        <end position="1037"/>
    </location>
</feature>
<feature type="compositionally biased region" description="Basic residues" evidence="4">
    <location>
        <begin position="1209"/>
        <end position="1218"/>
    </location>
</feature>
<feature type="region of interest" description="Disordered" evidence="4">
    <location>
        <begin position="683"/>
        <end position="729"/>
    </location>
</feature>
<dbReference type="EMBL" id="JASPKY010000003">
    <property type="protein sequence ID" value="KAK9758807.1"/>
    <property type="molecule type" value="Genomic_DNA"/>
</dbReference>
<name>A0AAW1NJP6_POPJA</name>
<feature type="compositionally biased region" description="Low complexity" evidence="4">
    <location>
        <begin position="757"/>
        <end position="770"/>
    </location>
</feature>
<feature type="compositionally biased region" description="Basic and acidic residues" evidence="4">
    <location>
        <begin position="1064"/>
        <end position="1073"/>
    </location>
</feature>
<feature type="compositionally biased region" description="Basic and acidic residues" evidence="4">
    <location>
        <begin position="833"/>
        <end position="866"/>
    </location>
</feature>
<feature type="domain" description="FAM193 C-terminal" evidence="5">
    <location>
        <begin position="1415"/>
        <end position="1467"/>
    </location>
</feature>